<dbReference type="Ensembl" id="ENSSSCT00015104024.1">
    <property type="protein sequence ID" value="ENSSSCP00015043452.1"/>
    <property type="gene ID" value="ENSSSCG00015076993.1"/>
</dbReference>
<feature type="compositionally biased region" description="Polar residues" evidence="1">
    <location>
        <begin position="22"/>
        <end position="32"/>
    </location>
</feature>
<dbReference type="Proteomes" id="UP000694726">
    <property type="component" value="Unplaced"/>
</dbReference>
<protein>
    <recommendedName>
        <fullName evidence="4">Homeobox domain-containing protein</fullName>
    </recommendedName>
</protein>
<dbReference type="CDD" id="cd00086">
    <property type="entry name" value="homeodomain"/>
    <property type="match status" value="1"/>
</dbReference>
<evidence type="ECO:0008006" key="4">
    <source>
        <dbReference type="Google" id="ProtNLM"/>
    </source>
</evidence>
<dbReference type="Gene3D" id="1.10.10.60">
    <property type="entry name" value="Homeodomain-like"/>
    <property type="match status" value="1"/>
</dbReference>
<reference evidence="2" key="1">
    <citation type="submission" date="2025-08" db="UniProtKB">
        <authorList>
            <consortium name="Ensembl"/>
        </authorList>
    </citation>
    <scope>IDENTIFICATION</scope>
</reference>
<dbReference type="SUPFAM" id="SSF46689">
    <property type="entry name" value="Homeodomain-like"/>
    <property type="match status" value="1"/>
</dbReference>
<dbReference type="GO" id="GO:0003677">
    <property type="term" value="F:DNA binding"/>
    <property type="evidence" value="ECO:0007669"/>
    <property type="project" value="InterPro"/>
</dbReference>
<dbReference type="InterPro" id="IPR009057">
    <property type="entry name" value="Homeodomain-like_sf"/>
</dbReference>
<evidence type="ECO:0000313" key="3">
    <source>
        <dbReference type="Proteomes" id="UP000694726"/>
    </source>
</evidence>
<dbReference type="InterPro" id="IPR001356">
    <property type="entry name" value="HD"/>
</dbReference>
<evidence type="ECO:0000313" key="2">
    <source>
        <dbReference type="Ensembl" id="ENSSSCP00015043452.1"/>
    </source>
</evidence>
<accession>A0A8D0Q556</accession>
<feature type="region of interest" description="Disordered" evidence="1">
    <location>
        <begin position="72"/>
        <end position="92"/>
    </location>
</feature>
<sequence length="257" mass="27475">MPPSSAFPGGCRLTSSFGSVDWLSQSSHTTPAPTARPTEVSPGNPSAPAQVCSTDELPQAVAVWGVKSSEVSAEPATPMPGLSREAEGARAPRVRTAFTAERSVGALKSSFRRRRRRRYLGPLERRRLAQEMQLSEGQVWGRRAESMKHKRHLQDSQPSAPVWAAPCAPYPPPSALGGGLRLLQPLGCLCTPPEPKTWAAFQGSVATQKPGQKHVPCAGCAELCLASSWRDTPLVFTTRCCRGVGGRPPTGGTWNLS</sequence>
<name>A0A8D0Q556_PIG</name>
<organism evidence="2 3">
    <name type="scientific">Sus scrofa</name>
    <name type="common">Pig</name>
    <dbReference type="NCBI Taxonomy" id="9823"/>
    <lineage>
        <taxon>Eukaryota</taxon>
        <taxon>Metazoa</taxon>
        <taxon>Chordata</taxon>
        <taxon>Craniata</taxon>
        <taxon>Vertebrata</taxon>
        <taxon>Euteleostomi</taxon>
        <taxon>Mammalia</taxon>
        <taxon>Eutheria</taxon>
        <taxon>Laurasiatheria</taxon>
        <taxon>Artiodactyla</taxon>
        <taxon>Suina</taxon>
        <taxon>Suidae</taxon>
        <taxon>Sus</taxon>
    </lineage>
</organism>
<dbReference type="AlphaFoldDB" id="A0A8D0Q556"/>
<proteinExistence type="predicted"/>
<evidence type="ECO:0000256" key="1">
    <source>
        <dbReference type="SAM" id="MobiDB-lite"/>
    </source>
</evidence>
<feature type="region of interest" description="Disordered" evidence="1">
    <location>
        <begin position="22"/>
        <end position="50"/>
    </location>
</feature>